<protein>
    <submittedName>
        <fullName evidence="1">Uncharacterized protein</fullName>
    </submittedName>
</protein>
<accession>A0AAI9T7R1</accession>
<evidence type="ECO:0000313" key="2">
    <source>
        <dbReference type="Proteomes" id="UP001227192"/>
    </source>
</evidence>
<proteinExistence type="predicted"/>
<reference evidence="1" key="1">
    <citation type="submission" date="2015-06" db="EMBL/GenBank/DDBJ databases">
        <authorList>
            <person name="Nguyen H."/>
        </authorList>
    </citation>
    <scope>NUCLEOTIDE SEQUENCE</scope>
    <source>
        <strain evidence="1">DAOM 180753</strain>
    </source>
</reference>
<dbReference type="Proteomes" id="UP001227192">
    <property type="component" value="Unassembled WGS sequence"/>
</dbReference>
<evidence type="ECO:0000313" key="1">
    <source>
        <dbReference type="EMBL" id="KAJ9481983.1"/>
    </source>
</evidence>
<gene>
    <name evidence="1" type="ORF">VN97_g11469</name>
</gene>
<sequence>MGLPNVHSGVCLVAMGSPLVALI</sequence>
<dbReference type="EMBL" id="LACB01000643">
    <property type="protein sequence ID" value="KAJ9481983.1"/>
    <property type="molecule type" value="Genomic_DNA"/>
</dbReference>
<dbReference type="AlphaFoldDB" id="A0AAI9T7R1"/>
<name>A0AAI9T7R1_PENTH</name>
<reference evidence="1" key="2">
    <citation type="journal article" date="2016" name="Fungal Biol.">
        <title>Ochratoxin A production by Penicillium thymicola.</title>
        <authorList>
            <person name="Nguyen H.D.T."/>
            <person name="McMullin D.R."/>
            <person name="Ponomareva E."/>
            <person name="Riley R."/>
            <person name="Pomraning K.R."/>
            <person name="Baker S.E."/>
            <person name="Seifert K.A."/>
        </authorList>
    </citation>
    <scope>NUCLEOTIDE SEQUENCE</scope>
    <source>
        <strain evidence="1">DAOM 180753</strain>
    </source>
</reference>
<comment type="caution">
    <text evidence="1">The sequence shown here is derived from an EMBL/GenBank/DDBJ whole genome shotgun (WGS) entry which is preliminary data.</text>
</comment>
<keyword evidence="2" id="KW-1185">Reference proteome</keyword>
<feature type="non-terminal residue" evidence="1">
    <location>
        <position position="23"/>
    </location>
</feature>
<organism evidence="1 2">
    <name type="scientific">Penicillium thymicola</name>
    <dbReference type="NCBI Taxonomy" id="293382"/>
    <lineage>
        <taxon>Eukaryota</taxon>
        <taxon>Fungi</taxon>
        <taxon>Dikarya</taxon>
        <taxon>Ascomycota</taxon>
        <taxon>Pezizomycotina</taxon>
        <taxon>Eurotiomycetes</taxon>
        <taxon>Eurotiomycetidae</taxon>
        <taxon>Eurotiales</taxon>
        <taxon>Aspergillaceae</taxon>
        <taxon>Penicillium</taxon>
    </lineage>
</organism>